<evidence type="ECO:0000256" key="1">
    <source>
        <dbReference type="ARBA" id="ARBA00004123"/>
    </source>
</evidence>
<comment type="caution">
    <text evidence="5">The sequence shown here is derived from an EMBL/GenBank/DDBJ whole genome shotgun (WGS) entry which is preliminary data.</text>
</comment>
<evidence type="ECO:0000256" key="4">
    <source>
        <dbReference type="SAM" id="MobiDB-lite"/>
    </source>
</evidence>
<organism evidence="5 6">
    <name type="scientific">Sphaceloma murrayae</name>
    <dbReference type="NCBI Taxonomy" id="2082308"/>
    <lineage>
        <taxon>Eukaryota</taxon>
        <taxon>Fungi</taxon>
        <taxon>Dikarya</taxon>
        <taxon>Ascomycota</taxon>
        <taxon>Pezizomycotina</taxon>
        <taxon>Dothideomycetes</taxon>
        <taxon>Dothideomycetidae</taxon>
        <taxon>Myriangiales</taxon>
        <taxon>Elsinoaceae</taxon>
        <taxon>Sphaceloma</taxon>
    </lineage>
</organism>
<reference evidence="5 6" key="1">
    <citation type="submission" date="2017-06" db="EMBL/GenBank/DDBJ databases">
        <title>Draft genome sequence of a variant of Elsinoe murrayae.</title>
        <authorList>
            <person name="Cheng Q."/>
        </authorList>
    </citation>
    <scope>NUCLEOTIDE SEQUENCE [LARGE SCALE GENOMIC DNA]</scope>
    <source>
        <strain evidence="5 6">CQ-2017a</strain>
    </source>
</reference>
<dbReference type="CDD" id="cd22965">
    <property type="entry name" value="DD_DPY30_SDC1"/>
    <property type="match status" value="1"/>
</dbReference>
<dbReference type="Pfam" id="PF05186">
    <property type="entry name" value="Dpy-30"/>
    <property type="match status" value="1"/>
</dbReference>
<evidence type="ECO:0008006" key="7">
    <source>
        <dbReference type="Google" id="ProtNLM"/>
    </source>
</evidence>
<proteinExistence type="inferred from homology"/>
<feature type="compositionally biased region" description="Polar residues" evidence="4">
    <location>
        <begin position="21"/>
        <end position="46"/>
    </location>
</feature>
<dbReference type="GO" id="GO:0005634">
    <property type="term" value="C:nucleus"/>
    <property type="evidence" value="ECO:0007669"/>
    <property type="project" value="UniProtKB-SubCell"/>
</dbReference>
<feature type="compositionally biased region" description="Low complexity" evidence="4">
    <location>
        <begin position="55"/>
        <end position="75"/>
    </location>
</feature>
<feature type="region of interest" description="Disordered" evidence="4">
    <location>
        <begin position="1"/>
        <end position="98"/>
    </location>
</feature>
<dbReference type="InterPro" id="IPR007858">
    <property type="entry name" value="Dpy-30_motif"/>
</dbReference>
<dbReference type="InParanoid" id="A0A2K1R0Q3"/>
<dbReference type="Proteomes" id="UP000243797">
    <property type="component" value="Unassembled WGS sequence"/>
</dbReference>
<dbReference type="OrthoDB" id="417678at2759"/>
<dbReference type="InterPro" id="IPR049629">
    <property type="entry name" value="DPY30_SDC1_DD"/>
</dbReference>
<evidence type="ECO:0000256" key="3">
    <source>
        <dbReference type="ARBA" id="ARBA00023242"/>
    </source>
</evidence>
<comment type="subcellular location">
    <subcellularLocation>
        <location evidence="1">Nucleus</location>
    </subcellularLocation>
</comment>
<gene>
    <name evidence="5" type="ORF">CAC42_2805</name>
</gene>
<dbReference type="AlphaFoldDB" id="A0A2K1R0Q3"/>
<evidence type="ECO:0000313" key="5">
    <source>
        <dbReference type="EMBL" id="PNS20874.1"/>
    </source>
</evidence>
<comment type="similarity">
    <text evidence="2">Belongs to the dpy-30 family.</text>
</comment>
<keyword evidence="6" id="KW-1185">Reference proteome</keyword>
<sequence length="140" mass="14711">MAENVLNGIASAAEDTVMQDIPSQAQQPTNGTPQPANGTPQPSEIPQAQVFAGETLAAAPTPAPPAGSTTPARPASQPPTTLNLPDKPVPHGSPTRVYLNQNLTPHLLEGMKYLAAYEPEKPLKWLSEFLAKKSAELEGP</sequence>
<dbReference type="Gene3D" id="1.20.890.10">
    <property type="entry name" value="cAMP-dependent protein kinase regulatory subunit, dimerization-anchoring domain"/>
    <property type="match status" value="1"/>
</dbReference>
<protein>
    <recommendedName>
        <fullName evidence="7">COMPASS component SDC1</fullName>
    </recommendedName>
</protein>
<name>A0A2K1R0Q3_9PEZI</name>
<evidence type="ECO:0000313" key="6">
    <source>
        <dbReference type="Proteomes" id="UP000243797"/>
    </source>
</evidence>
<keyword evidence="3" id="KW-0539">Nucleus</keyword>
<dbReference type="STRING" id="2082308.A0A2K1R0Q3"/>
<evidence type="ECO:0000256" key="2">
    <source>
        <dbReference type="ARBA" id="ARBA00010849"/>
    </source>
</evidence>
<accession>A0A2K1R0Q3</accession>
<dbReference type="EMBL" id="NKHZ01000017">
    <property type="protein sequence ID" value="PNS20874.1"/>
    <property type="molecule type" value="Genomic_DNA"/>
</dbReference>